<evidence type="ECO:0000313" key="1">
    <source>
        <dbReference type="EMBL" id="KAK1414612.1"/>
    </source>
</evidence>
<dbReference type="AlphaFoldDB" id="A0AAD8K5H3"/>
<name>A0AAD8K5H3_TARER</name>
<sequence>MLGLLSPSSLKQNTKLPNLCPTLKNNLLPHRIFHLFHPQGVSYNREFDHLLECPLIYQMFSKFEFR</sequence>
<keyword evidence="2" id="KW-1185">Reference proteome</keyword>
<proteinExistence type="predicted"/>
<evidence type="ECO:0000313" key="2">
    <source>
        <dbReference type="Proteomes" id="UP001229421"/>
    </source>
</evidence>
<organism evidence="1 2">
    <name type="scientific">Tagetes erecta</name>
    <name type="common">African marigold</name>
    <dbReference type="NCBI Taxonomy" id="13708"/>
    <lineage>
        <taxon>Eukaryota</taxon>
        <taxon>Viridiplantae</taxon>
        <taxon>Streptophyta</taxon>
        <taxon>Embryophyta</taxon>
        <taxon>Tracheophyta</taxon>
        <taxon>Spermatophyta</taxon>
        <taxon>Magnoliopsida</taxon>
        <taxon>eudicotyledons</taxon>
        <taxon>Gunneridae</taxon>
        <taxon>Pentapetalae</taxon>
        <taxon>asterids</taxon>
        <taxon>campanulids</taxon>
        <taxon>Asterales</taxon>
        <taxon>Asteraceae</taxon>
        <taxon>Asteroideae</taxon>
        <taxon>Heliantheae alliance</taxon>
        <taxon>Tageteae</taxon>
        <taxon>Tagetes</taxon>
    </lineage>
</organism>
<accession>A0AAD8K5H3</accession>
<reference evidence="1" key="1">
    <citation type="journal article" date="2023" name="bioRxiv">
        <title>Improved chromosome-level genome assembly for marigold (Tagetes erecta).</title>
        <authorList>
            <person name="Jiang F."/>
            <person name="Yuan L."/>
            <person name="Wang S."/>
            <person name="Wang H."/>
            <person name="Xu D."/>
            <person name="Wang A."/>
            <person name="Fan W."/>
        </authorList>
    </citation>
    <scope>NUCLEOTIDE SEQUENCE</scope>
    <source>
        <strain evidence="1">WSJ</strain>
        <tissue evidence="1">Leaf</tissue>
    </source>
</reference>
<protein>
    <submittedName>
        <fullName evidence="1">Uncharacterized protein</fullName>
    </submittedName>
</protein>
<dbReference type="EMBL" id="JAUHHV010000008">
    <property type="protein sequence ID" value="KAK1414612.1"/>
    <property type="molecule type" value="Genomic_DNA"/>
</dbReference>
<gene>
    <name evidence="1" type="ORF">QVD17_30361</name>
</gene>
<comment type="caution">
    <text evidence="1">The sequence shown here is derived from an EMBL/GenBank/DDBJ whole genome shotgun (WGS) entry which is preliminary data.</text>
</comment>
<dbReference type="Proteomes" id="UP001229421">
    <property type="component" value="Unassembled WGS sequence"/>
</dbReference>